<dbReference type="AlphaFoldDB" id="A0AAQ3NKL4"/>
<feature type="transmembrane region" description="Helical" evidence="6">
    <location>
        <begin position="47"/>
        <end position="67"/>
    </location>
</feature>
<keyword evidence="4 6" id="KW-0472">Membrane</keyword>
<accession>A0AAQ3NKL4</accession>
<dbReference type="PANTHER" id="PTHR31419:SF2">
    <property type="entry name" value="PROTEIN PIN-LIKES 2"/>
    <property type="match status" value="1"/>
</dbReference>
<dbReference type="GO" id="GO:0080162">
    <property type="term" value="P:endoplasmic reticulum to cytosol auxin transport"/>
    <property type="evidence" value="ECO:0007669"/>
    <property type="project" value="InterPro"/>
</dbReference>
<evidence type="ECO:0000256" key="2">
    <source>
        <dbReference type="ARBA" id="ARBA00022692"/>
    </source>
</evidence>
<keyword evidence="5" id="KW-0927">Auxin signaling pathway</keyword>
<evidence type="ECO:0000256" key="4">
    <source>
        <dbReference type="ARBA" id="ARBA00023136"/>
    </source>
</evidence>
<feature type="transmembrane region" description="Helical" evidence="6">
    <location>
        <begin position="319"/>
        <end position="338"/>
    </location>
</feature>
<keyword evidence="8" id="KW-1185">Reference proteome</keyword>
<evidence type="ECO:0000256" key="5">
    <source>
        <dbReference type="ARBA" id="ARBA00023294"/>
    </source>
</evidence>
<feature type="transmembrane region" description="Helical" evidence="6">
    <location>
        <begin position="350"/>
        <end position="372"/>
    </location>
</feature>
<keyword evidence="2 6" id="KW-0812">Transmembrane</keyword>
<comment type="subcellular location">
    <subcellularLocation>
        <location evidence="1">Membrane</location>
        <topology evidence="1">Multi-pass membrane protein</topology>
    </subcellularLocation>
</comment>
<name>A0AAQ3NKL4_VIGMU</name>
<dbReference type="Proteomes" id="UP001374535">
    <property type="component" value="Chromosome 5"/>
</dbReference>
<evidence type="ECO:0000313" key="7">
    <source>
        <dbReference type="EMBL" id="WVZ09908.1"/>
    </source>
</evidence>
<feature type="transmembrane region" description="Helical" evidence="6">
    <location>
        <begin position="384"/>
        <end position="408"/>
    </location>
</feature>
<evidence type="ECO:0000256" key="3">
    <source>
        <dbReference type="ARBA" id="ARBA00022989"/>
    </source>
</evidence>
<dbReference type="Pfam" id="PF03547">
    <property type="entry name" value="Mem_trans"/>
    <property type="match status" value="1"/>
</dbReference>
<proteinExistence type="predicted"/>
<protein>
    <submittedName>
        <fullName evidence="7">Uncharacterized protein</fullName>
    </submittedName>
</protein>
<evidence type="ECO:0000256" key="6">
    <source>
        <dbReference type="SAM" id="Phobius"/>
    </source>
</evidence>
<dbReference type="PANTHER" id="PTHR31419">
    <property type="entry name" value="PROTEIN PIN-LIKES 2"/>
    <property type="match status" value="1"/>
</dbReference>
<feature type="transmembrane region" description="Helical" evidence="6">
    <location>
        <begin position="113"/>
        <end position="131"/>
    </location>
</feature>
<dbReference type="GO" id="GO:0016020">
    <property type="term" value="C:membrane"/>
    <property type="evidence" value="ECO:0007669"/>
    <property type="project" value="UniProtKB-SubCell"/>
</dbReference>
<organism evidence="7 8">
    <name type="scientific">Vigna mungo</name>
    <name type="common">Black gram</name>
    <name type="synonym">Phaseolus mungo</name>
    <dbReference type="NCBI Taxonomy" id="3915"/>
    <lineage>
        <taxon>Eukaryota</taxon>
        <taxon>Viridiplantae</taxon>
        <taxon>Streptophyta</taxon>
        <taxon>Embryophyta</taxon>
        <taxon>Tracheophyta</taxon>
        <taxon>Spermatophyta</taxon>
        <taxon>Magnoliopsida</taxon>
        <taxon>eudicotyledons</taxon>
        <taxon>Gunneridae</taxon>
        <taxon>Pentapetalae</taxon>
        <taxon>rosids</taxon>
        <taxon>fabids</taxon>
        <taxon>Fabales</taxon>
        <taxon>Fabaceae</taxon>
        <taxon>Papilionoideae</taxon>
        <taxon>50 kb inversion clade</taxon>
        <taxon>NPAAA clade</taxon>
        <taxon>indigoferoid/millettioid clade</taxon>
        <taxon>Phaseoleae</taxon>
        <taxon>Vigna</taxon>
    </lineage>
</organism>
<reference evidence="7 8" key="1">
    <citation type="journal article" date="2023" name="Life. Sci Alliance">
        <title>Evolutionary insights into 3D genome organization and epigenetic landscape of Vigna mungo.</title>
        <authorList>
            <person name="Junaid A."/>
            <person name="Singh B."/>
            <person name="Bhatia S."/>
        </authorList>
    </citation>
    <scope>NUCLEOTIDE SEQUENCE [LARGE SCALE GENOMIC DNA]</scope>
    <source>
        <strain evidence="7">Urdbean</strain>
    </source>
</reference>
<evidence type="ECO:0000256" key="1">
    <source>
        <dbReference type="ARBA" id="ARBA00004141"/>
    </source>
</evidence>
<dbReference type="InterPro" id="IPR039305">
    <property type="entry name" value="PILS2/6"/>
</dbReference>
<feature type="transmembrane region" description="Helical" evidence="6">
    <location>
        <begin position="151"/>
        <end position="170"/>
    </location>
</feature>
<sequence>MFADNTLTSAHSDLAAAIVPLLKLLCLTVIGLVLANPRMQFIPRATFKLLSKLVFALFLPCLIFTDLGESITLENFVDWWFIPVNVLVSTAIGCLLGFLVVIICKPPPELNRFTIIMTGFGNTGNLLLAVVGSVCHSDDNPFGKQCNTRGVTYVSLSQWVSVILVYTLVYHMMEPPMEYYEIVEEGAEIEEEQALNDISRPLLVEAEWPGIEDKETEHSKTPFIARVFKSISGISPSNIPELEATAESGGNSPKSIRCLAEPRVVRRIRIVAKQTPIQHILQPPTLASLLAIIVGTVPQLKAVFFGYDAPLSFITDTLEIVAAAMVPSVMLVLGGMLAEGPNESKLGLKTTIGITVARLLVLPVLGIGIVTLSDKLNFLVENDAMFRFVLLLQYTTPSAILLGAIASLRGYAVSEASALLFWQHVFALLSFSLYIVIYFRIIMYV</sequence>
<keyword evidence="3 6" id="KW-1133">Transmembrane helix</keyword>
<gene>
    <name evidence="7" type="ORF">V8G54_014438</name>
</gene>
<dbReference type="InterPro" id="IPR004776">
    <property type="entry name" value="Mem_transp_PIN-like"/>
</dbReference>
<dbReference type="GO" id="GO:0009734">
    <property type="term" value="P:auxin-activated signaling pathway"/>
    <property type="evidence" value="ECO:0007669"/>
    <property type="project" value="UniProtKB-KW"/>
</dbReference>
<feature type="transmembrane region" description="Helical" evidence="6">
    <location>
        <begin position="420"/>
        <end position="443"/>
    </location>
</feature>
<evidence type="ECO:0000313" key="8">
    <source>
        <dbReference type="Proteomes" id="UP001374535"/>
    </source>
</evidence>
<dbReference type="EMBL" id="CP144696">
    <property type="protein sequence ID" value="WVZ09908.1"/>
    <property type="molecule type" value="Genomic_DNA"/>
</dbReference>
<feature type="transmembrane region" description="Helical" evidence="6">
    <location>
        <begin position="14"/>
        <end position="35"/>
    </location>
</feature>
<feature type="transmembrane region" description="Helical" evidence="6">
    <location>
        <begin position="79"/>
        <end position="101"/>
    </location>
</feature>